<evidence type="ECO:0000313" key="4">
    <source>
        <dbReference type="Proteomes" id="UP000469159"/>
    </source>
</evidence>
<dbReference type="CDD" id="cd03801">
    <property type="entry name" value="GT4_PimA-like"/>
    <property type="match status" value="1"/>
</dbReference>
<gene>
    <name evidence="3" type="ORF">GRI75_06970</name>
</gene>
<evidence type="ECO:0000313" key="3">
    <source>
        <dbReference type="EMBL" id="MXP41382.1"/>
    </source>
</evidence>
<dbReference type="Pfam" id="PF00534">
    <property type="entry name" value="Glycos_transf_1"/>
    <property type="match status" value="1"/>
</dbReference>
<dbReference type="InterPro" id="IPR028098">
    <property type="entry name" value="Glyco_trans_4-like_N"/>
</dbReference>
<keyword evidence="3" id="KW-0808">Transferase</keyword>
<dbReference type="OrthoDB" id="9801573at2"/>
<dbReference type="Proteomes" id="UP000469159">
    <property type="component" value="Unassembled WGS sequence"/>
</dbReference>
<sequence length="396" mass="43582">MAAREFRRAGVPVTFFAGSSAGEAQGLDGIDVIGLGGHDLLESRPLSAMRNGIYNARACEALRRWIARHDTPQTVYHLHNWSQILSPAIFEPLRAVDDRTVVTCHDFFNVCPNGGFVRFRDSEPCALQPLSLACLASQCDRRSGRHKYWRAVRQLQLQRSARFAESRATFTFLHERMVRRFVEAGFAAADLRVIANPVEPWSRRRIAAEHNDLLLFVGRIGRDKGADIAALAAKAADLPIALIGTGELSQEICQGFPNARVLGWRDRQGILAEASRARVLVVPSRVTEPFGLVILEAAMSGLPVLVSNRAYLSIEAEREGFGMSFDPGDVGALTGLLKDLAIDDTSVGRMSCNGFARAAALANSPVSWAGEFLKLFEEKLGKARHRSRRMEQMAEA</sequence>
<dbReference type="PANTHER" id="PTHR45947:SF3">
    <property type="entry name" value="SULFOQUINOVOSYL TRANSFERASE SQD2"/>
    <property type="match status" value="1"/>
</dbReference>
<dbReference type="SUPFAM" id="SSF53756">
    <property type="entry name" value="UDP-Glycosyltransferase/glycogen phosphorylase"/>
    <property type="match status" value="1"/>
</dbReference>
<dbReference type="InterPro" id="IPR050194">
    <property type="entry name" value="Glycosyltransferase_grp1"/>
</dbReference>
<reference evidence="3 4" key="1">
    <citation type="submission" date="2019-12" db="EMBL/GenBank/DDBJ databases">
        <title>Genomic-based taxomic classification of the family Erythrobacteraceae.</title>
        <authorList>
            <person name="Xu L."/>
        </authorList>
    </citation>
    <scope>NUCLEOTIDE SEQUENCE [LARGE SCALE GENOMIC DNA]</scope>
    <source>
        <strain evidence="3 4">MCCC 1K02066</strain>
    </source>
</reference>
<organism evidence="3 4">
    <name type="scientific">Croceibacterium soli</name>
    <dbReference type="NCBI Taxonomy" id="1739690"/>
    <lineage>
        <taxon>Bacteria</taxon>
        <taxon>Pseudomonadati</taxon>
        <taxon>Pseudomonadota</taxon>
        <taxon>Alphaproteobacteria</taxon>
        <taxon>Sphingomonadales</taxon>
        <taxon>Erythrobacteraceae</taxon>
        <taxon>Croceibacterium</taxon>
    </lineage>
</organism>
<dbReference type="PANTHER" id="PTHR45947">
    <property type="entry name" value="SULFOQUINOVOSYL TRANSFERASE SQD2"/>
    <property type="match status" value="1"/>
</dbReference>
<dbReference type="Gene3D" id="3.40.50.2000">
    <property type="entry name" value="Glycogen Phosphorylase B"/>
    <property type="match status" value="2"/>
</dbReference>
<protein>
    <submittedName>
        <fullName evidence="3">Glycosyltransferase</fullName>
    </submittedName>
</protein>
<keyword evidence="4" id="KW-1185">Reference proteome</keyword>
<evidence type="ECO:0000259" key="2">
    <source>
        <dbReference type="Pfam" id="PF13439"/>
    </source>
</evidence>
<name>A0A6I4UR53_9SPHN</name>
<evidence type="ECO:0000259" key="1">
    <source>
        <dbReference type="Pfam" id="PF00534"/>
    </source>
</evidence>
<dbReference type="GO" id="GO:0016757">
    <property type="term" value="F:glycosyltransferase activity"/>
    <property type="evidence" value="ECO:0007669"/>
    <property type="project" value="InterPro"/>
</dbReference>
<proteinExistence type="predicted"/>
<feature type="domain" description="Glycosyl transferase family 1" evidence="1">
    <location>
        <begin position="207"/>
        <end position="351"/>
    </location>
</feature>
<dbReference type="InterPro" id="IPR001296">
    <property type="entry name" value="Glyco_trans_1"/>
</dbReference>
<accession>A0A6I4UR53</accession>
<dbReference type="EMBL" id="WTYK01000003">
    <property type="protein sequence ID" value="MXP41382.1"/>
    <property type="molecule type" value="Genomic_DNA"/>
</dbReference>
<feature type="domain" description="Glycosyltransferase subfamily 4-like N-terminal" evidence="2">
    <location>
        <begin position="3"/>
        <end position="199"/>
    </location>
</feature>
<dbReference type="Pfam" id="PF13439">
    <property type="entry name" value="Glyco_transf_4"/>
    <property type="match status" value="1"/>
</dbReference>
<comment type="caution">
    <text evidence="3">The sequence shown here is derived from an EMBL/GenBank/DDBJ whole genome shotgun (WGS) entry which is preliminary data.</text>
</comment>
<dbReference type="AlphaFoldDB" id="A0A6I4UR53"/>